<accession>A0A4Z1KG15</accession>
<protein>
    <submittedName>
        <fullName evidence="1">Uncharacterized protein</fullName>
    </submittedName>
</protein>
<name>A0A4Z1KG15_9HELO</name>
<evidence type="ECO:0000313" key="1">
    <source>
        <dbReference type="EMBL" id="TGO82494.1"/>
    </source>
</evidence>
<dbReference type="Proteomes" id="UP000297280">
    <property type="component" value="Unassembled WGS sequence"/>
</dbReference>
<organism evidence="1 2">
    <name type="scientific">Botrytis porri</name>
    <dbReference type="NCBI Taxonomy" id="87229"/>
    <lineage>
        <taxon>Eukaryota</taxon>
        <taxon>Fungi</taxon>
        <taxon>Dikarya</taxon>
        <taxon>Ascomycota</taxon>
        <taxon>Pezizomycotina</taxon>
        <taxon>Leotiomycetes</taxon>
        <taxon>Helotiales</taxon>
        <taxon>Sclerotiniaceae</taxon>
        <taxon>Botrytis</taxon>
    </lineage>
</organism>
<comment type="caution">
    <text evidence="1">The sequence shown here is derived from an EMBL/GenBank/DDBJ whole genome shotgun (WGS) entry which is preliminary data.</text>
</comment>
<dbReference type="EMBL" id="PQXO01000816">
    <property type="protein sequence ID" value="TGO82494.1"/>
    <property type="molecule type" value="Genomic_DNA"/>
</dbReference>
<proteinExistence type="predicted"/>
<gene>
    <name evidence="1" type="ORF">BPOR_0819g00060</name>
</gene>
<evidence type="ECO:0000313" key="2">
    <source>
        <dbReference type="Proteomes" id="UP000297280"/>
    </source>
</evidence>
<reference evidence="1 2" key="1">
    <citation type="submission" date="2017-12" db="EMBL/GenBank/DDBJ databases">
        <title>Comparative genomics of Botrytis spp.</title>
        <authorList>
            <person name="Valero-Jimenez C.A."/>
            <person name="Tapia P."/>
            <person name="Veloso J."/>
            <person name="Silva-Moreno E."/>
            <person name="Staats M."/>
            <person name="Valdes J.H."/>
            <person name="Van Kan J.A.L."/>
        </authorList>
    </citation>
    <scope>NUCLEOTIDE SEQUENCE [LARGE SCALE GENOMIC DNA]</scope>
    <source>
        <strain evidence="1 2">MUCL3349</strain>
    </source>
</reference>
<keyword evidence="2" id="KW-1185">Reference proteome</keyword>
<dbReference type="AlphaFoldDB" id="A0A4Z1KG15"/>
<sequence>MSELVFMLKRAPRMQPNSMKQKLKKLEPI</sequence>